<evidence type="ECO:0000256" key="1">
    <source>
        <dbReference type="ARBA" id="ARBA00004651"/>
    </source>
</evidence>
<dbReference type="Pfam" id="PF01914">
    <property type="entry name" value="MarC"/>
    <property type="match status" value="1"/>
</dbReference>
<evidence type="ECO:0000256" key="6">
    <source>
        <dbReference type="ARBA" id="ARBA00023136"/>
    </source>
</evidence>
<feature type="transmembrane region" description="Helical" evidence="7">
    <location>
        <begin position="162"/>
        <end position="185"/>
    </location>
</feature>
<feature type="transmembrane region" description="Helical" evidence="7">
    <location>
        <begin position="42"/>
        <end position="68"/>
    </location>
</feature>
<dbReference type="OrthoDB" id="10856at2157"/>
<feature type="transmembrane region" description="Helical" evidence="7">
    <location>
        <begin position="129"/>
        <end position="150"/>
    </location>
</feature>
<comment type="similarity">
    <text evidence="2 7">Belongs to the UPF0056 (MarC) family.</text>
</comment>
<dbReference type="InterPro" id="IPR002771">
    <property type="entry name" value="Multi_antbiot-R_MarC"/>
</dbReference>
<dbReference type="STRING" id="679926.Mpet_0290"/>
<comment type="subcellular location">
    <subcellularLocation>
        <location evidence="1 7">Cell membrane</location>
        <topology evidence="1 7">Multi-pass membrane protein</topology>
    </subcellularLocation>
</comment>
<keyword evidence="3" id="KW-1003">Cell membrane</keyword>
<protein>
    <recommendedName>
        <fullName evidence="7">UPF0056 membrane protein</fullName>
    </recommendedName>
</protein>
<evidence type="ECO:0000256" key="3">
    <source>
        <dbReference type="ARBA" id="ARBA00022475"/>
    </source>
</evidence>
<gene>
    <name evidence="8" type="ordered locus">Mpet_0290</name>
</gene>
<dbReference type="Proteomes" id="UP000006565">
    <property type="component" value="Chromosome"/>
</dbReference>
<dbReference type="PANTHER" id="PTHR33508">
    <property type="entry name" value="UPF0056 MEMBRANE PROTEIN YHCE"/>
    <property type="match status" value="1"/>
</dbReference>
<proteinExistence type="inferred from homology"/>
<dbReference type="AlphaFoldDB" id="E1RFB9"/>
<dbReference type="eggNOG" id="arCOG01997">
    <property type="taxonomic scope" value="Archaea"/>
</dbReference>
<organism evidence="8 9">
    <name type="scientific">Methanolacinia petrolearia (strain DSM 11571 / OCM 486 / SEBR 4847)</name>
    <name type="common">Methanoplanus petrolearius</name>
    <dbReference type="NCBI Taxonomy" id="679926"/>
    <lineage>
        <taxon>Archaea</taxon>
        <taxon>Methanobacteriati</taxon>
        <taxon>Methanobacteriota</taxon>
        <taxon>Stenosarchaea group</taxon>
        <taxon>Methanomicrobia</taxon>
        <taxon>Methanomicrobiales</taxon>
        <taxon>Methanomicrobiaceae</taxon>
        <taxon>Methanolacinia</taxon>
    </lineage>
</organism>
<dbReference type="EMBL" id="CP002117">
    <property type="protein sequence ID" value="ADN35067.1"/>
    <property type="molecule type" value="Genomic_DNA"/>
</dbReference>
<dbReference type="GO" id="GO:0005886">
    <property type="term" value="C:plasma membrane"/>
    <property type="evidence" value="ECO:0007669"/>
    <property type="project" value="UniProtKB-SubCell"/>
</dbReference>
<feature type="transmembrane region" description="Helical" evidence="7">
    <location>
        <begin position="6"/>
        <end position="30"/>
    </location>
</feature>
<evidence type="ECO:0000256" key="7">
    <source>
        <dbReference type="RuleBase" id="RU362048"/>
    </source>
</evidence>
<feature type="transmembrane region" description="Helical" evidence="7">
    <location>
        <begin position="74"/>
        <end position="93"/>
    </location>
</feature>
<keyword evidence="5 7" id="KW-1133">Transmembrane helix</keyword>
<name>E1RFB9_METP4</name>
<evidence type="ECO:0000313" key="8">
    <source>
        <dbReference type="EMBL" id="ADN35067.1"/>
    </source>
</evidence>
<keyword evidence="6 7" id="KW-0472">Membrane</keyword>
<accession>E1RFB9</accession>
<keyword evidence="4 7" id="KW-0812">Transmembrane</keyword>
<dbReference type="HOGENOM" id="CLU_079909_2_1_2"/>
<dbReference type="GeneID" id="9742733"/>
<dbReference type="RefSeq" id="WP_013328246.1">
    <property type="nucleotide sequence ID" value="NC_014507.1"/>
</dbReference>
<dbReference type="PANTHER" id="PTHR33508:SF1">
    <property type="entry name" value="UPF0056 MEMBRANE PROTEIN YHCE"/>
    <property type="match status" value="1"/>
</dbReference>
<evidence type="ECO:0000256" key="4">
    <source>
        <dbReference type="ARBA" id="ARBA00022692"/>
    </source>
</evidence>
<feature type="transmembrane region" description="Helical" evidence="7">
    <location>
        <begin position="197"/>
        <end position="221"/>
    </location>
</feature>
<reference evidence="8 9" key="1">
    <citation type="journal article" date="2010" name="Stand. Genomic Sci.">
        <title>Complete genome sequence of Methanoplanus petrolearius type strain (SEBR 4847).</title>
        <authorList>
            <person name="Brambilla E."/>
            <person name="Djao O.D."/>
            <person name="Daligault H."/>
            <person name="Lapidus A."/>
            <person name="Lucas S."/>
            <person name="Hammon N."/>
            <person name="Nolan M."/>
            <person name="Tice H."/>
            <person name="Cheng J.F."/>
            <person name="Han C."/>
            <person name="Tapia R."/>
            <person name="Goodwin L."/>
            <person name="Pitluck S."/>
            <person name="Liolios K."/>
            <person name="Ivanova N."/>
            <person name="Mavromatis K."/>
            <person name="Mikhailova N."/>
            <person name="Pati A."/>
            <person name="Chen A."/>
            <person name="Palaniappan K."/>
            <person name="Land M."/>
            <person name="Hauser L."/>
            <person name="Chang Y.J."/>
            <person name="Jeffries C.D."/>
            <person name="Rohde M."/>
            <person name="Spring S."/>
            <person name="Sikorski J."/>
            <person name="Goker M."/>
            <person name="Woyke T."/>
            <person name="Bristow J."/>
            <person name="Eisen J.A."/>
            <person name="Markowitz V."/>
            <person name="Hugenholtz P."/>
            <person name="Kyrpides N.C."/>
            <person name="Klenk H.P."/>
        </authorList>
    </citation>
    <scope>NUCLEOTIDE SEQUENCE [LARGE SCALE GENOMIC DNA]</scope>
    <source>
        <strain evidence="9">DSM 11571 / OCM 486 / SEBR 4847</strain>
    </source>
</reference>
<dbReference type="NCBIfam" id="TIGR00427">
    <property type="entry name" value="NAAT family transporter"/>
    <property type="match status" value="1"/>
</dbReference>
<evidence type="ECO:0000256" key="2">
    <source>
        <dbReference type="ARBA" id="ARBA00009784"/>
    </source>
</evidence>
<dbReference type="KEGG" id="mpi:Mpet_0290"/>
<keyword evidence="9" id="KW-1185">Reference proteome</keyword>
<evidence type="ECO:0000256" key="5">
    <source>
        <dbReference type="ARBA" id="ARBA00022989"/>
    </source>
</evidence>
<sequence>MEELSLFIAFFGALFALTNPFGNLPFFITYTEALTPRVQKAMAILLSVFLVVFFGLFFFAGNAILHFFGISIPAFQIAGGIIVLIIALSMVSGEHMDRQKKIMHVDGVSGENKSLEEDFEEAEAFLPKVLVPLGIPIYAGPGALSVVIMYGNKAFSAGWGAVIYSLIVIVVICLIVCIVNFLATPIRSGLGDQGLEILVRIMGLILAAIAVTLFIEGLAAINSTFTVPAV</sequence>
<evidence type="ECO:0000313" key="9">
    <source>
        <dbReference type="Proteomes" id="UP000006565"/>
    </source>
</evidence>